<gene>
    <name evidence="6" type="ORF">N7509_013839</name>
</gene>
<feature type="transmembrane region" description="Helical" evidence="5">
    <location>
        <begin position="197"/>
        <end position="216"/>
    </location>
</feature>
<evidence type="ECO:0000256" key="4">
    <source>
        <dbReference type="ARBA" id="ARBA00023136"/>
    </source>
</evidence>
<dbReference type="OrthoDB" id="5348404at2759"/>
<keyword evidence="2 5" id="KW-0812">Transmembrane</keyword>
<dbReference type="SMART" id="SM01417">
    <property type="entry name" value="Solute_trans_a"/>
    <property type="match status" value="1"/>
</dbReference>
<feature type="transmembrane region" description="Helical" evidence="5">
    <location>
        <begin position="127"/>
        <end position="149"/>
    </location>
</feature>
<comment type="caution">
    <text evidence="6">The sequence shown here is derived from an EMBL/GenBank/DDBJ whole genome shotgun (WGS) entry which is preliminary data.</text>
</comment>
<reference evidence="6" key="2">
    <citation type="journal article" date="2023" name="IMA Fungus">
        <title>Comparative genomic study of the Penicillium genus elucidates a diverse pangenome and 15 lateral gene transfer events.</title>
        <authorList>
            <person name="Petersen C."/>
            <person name="Sorensen T."/>
            <person name="Nielsen M.R."/>
            <person name="Sondergaard T.E."/>
            <person name="Sorensen J.L."/>
            <person name="Fitzpatrick D.A."/>
            <person name="Frisvad J.C."/>
            <person name="Nielsen K.L."/>
        </authorList>
    </citation>
    <scope>NUCLEOTIDE SEQUENCE</scope>
    <source>
        <strain evidence="6">IBT 29677</strain>
    </source>
</reference>
<dbReference type="GeneID" id="81377456"/>
<organism evidence="6 7">
    <name type="scientific">Penicillium cosmopolitanum</name>
    <dbReference type="NCBI Taxonomy" id="1131564"/>
    <lineage>
        <taxon>Eukaryota</taxon>
        <taxon>Fungi</taxon>
        <taxon>Dikarya</taxon>
        <taxon>Ascomycota</taxon>
        <taxon>Pezizomycotina</taxon>
        <taxon>Eurotiomycetes</taxon>
        <taxon>Eurotiomycetidae</taxon>
        <taxon>Eurotiales</taxon>
        <taxon>Aspergillaceae</taxon>
        <taxon>Penicillium</taxon>
    </lineage>
</organism>
<evidence type="ECO:0000256" key="5">
    <source>
        <dbReference type="SAM" id="Phobius"/>
    </source>
</evidence>
<evidence type="ECO:0000256" key="2">
    <source>
        <dbReference type="ARBA" id="ARBA00022692"/>
    </source>
</evidence>
<dbReference type="Pfam" id="PF03619">
    <property type="entry name" value="Solute_trans_a"/>
    <property type="match status" value="1"/>
</dbReference>
<accession>A0A9W9SE62</accession>
<sequence length="362" mass="40190">MIISGACTALVVLVMFSLMFWHAIHLSKPREQIKIMKICILLPLYTVTSFLSICFPRAYTFLAPWLEVFQAVALGSFFLLLCEFISKDSATEIDIFFVAFEAPQKKGKSHITGLEWFRKQWIAIFQYPIVALGVAITTDITQAAGIYCLESNEPYFAHLWLTIISIISVAFAVMSVLNFYRGLSQCLSGHKPLSKLLAFKLIVGLSFLERIIFAILRTANTLNPTAKLSYADVNIGIPNLIICLQMVPFALFFPYAYSVSPYLSVDSYHPYHGGFLGVNAWIGLFNPMEILRATAFAFGMAAELRKDGAIERAGDTGYYARQGHGGNPSLYVSPGQSHARGPAQEFQGAYVPLLDKDGRGTF</sequence>
<evidence type="ECO:0000256" key="3">
    <source>
        <dbReference type="ARBA" id="ARBA00022989"/>
    </source>
</evidence>
<proteinExistence type="predicted"/>
<keyword evidence="3 5" id="KW-1133">Transmembrane helix</keyword>
<dbReference type="RefSeq" id="XP_056481983.1">
    <property type="nucleotide sequence ID" value="XM_056638476.1"/>
</dbReference>
<feature type="transmembrane region" description="Helical" evidence="5">
    <location>
        <begin position="65"/>
        <end position="85"/>
    </location>
</feature>
<protein>
    <submittedName>
        <fullName evidence="6">Uncharacterized protein</fullName>
    </submittedName>
</protein>
<dbReference type="PANTHER" id="PTHR23423">
    <property type="entry name" value="ORGANIC SOLUTE TRANSPORTER-RELATED"/>
    <property type="match status" value="1"/>
</dbReference>
<dbReference type="EMBL" id="JAPZBU010000012">
    <property type="protein sequence ID" value="KAJ5376953.1"/>
    <property type="molecule type" value="Genomic_DNA"/>
</dbReference>
<feature type="transmembrane region" description="Helical" evidence="5">
    <location>
        <begin position="236"/>
        <end position="257"/>
    </location>
</feature>
<evidence type="ECO:0000256" key="1">
    <source>
        <dbReference type="ARBA" id="ARBA00004141"/>
    </source>
</evidence>
<dbReference type="InterPro" id="IPR005178">
    <property type="entry name" value="Ostalpha/TMEM184C"/>
</dbReference>
<feature type="transmembrane region" description="Helical" evidence="5">
    <location>
        <begin position="6"/>
        <end position="26"/>
    </location>
</feature>
<dbReference type="GO" id="GO:0016020">
    <property type="term" value="C:membrane"/>
    <property type="evidence" value="ECO:0007669"/>
    <property type="project" value="UniProtKB-SubCell"/>
</dbReference>
<feature type="transmembrane region" description="Helical" evidence="5">
    <location>
        <begin position="38"/>
        <end position="59"/>
    </location>
</feature>
<dbReference type="AlphaFoldDB" id="A0A9W9SE62"/>
<reference evidence="6" key="1">
    <citation type="submission" date="2022-12" db="EMBL/GenBank/DDBJ databases">
        <authorList>
            <person name="Petersen C."/>
        </authorList>
    </citation>
    <scope>NUCLEOTIDE SEQUENCE</scope>
    <source>
        <strain evidence="6">IBT 29677</strain>
    </source>
</reference>
<comment type="subcellular location">
    <subcellularLocation>
        <location evidence="1">Membrane</location>
        <topology evidence="1">Multi-pass membrane protein</topology>
    </subcellularLocation>
</comment>
<keyword evidence="4 5" id="KW-0472">Membrane</keyword>
<keyword evidence="7" id="KW-1185">Reference proteome</keyword>
<evidence type="ECO:0000313" key="6">
    <source>
        <dbReference type="EMBL" id="KAJ5376953.1"/>
    </source>
</evidence>
<dbReference type="Proteomes" id="UP001147747">
    <property type="component" value="Unassembled WGS sequence"/>
</dbReference>
<name>A0A9W9SE62_9EURO</name>
<feature type="transmembrane region" description="Helical" evidence="5">
    <location>
        <begin position="155"/>
        <end position="177"/>
    </location>
</feature>
<evidence type="ECO:0000313" key="7">
    <source>
        <dbReference type="Proteomes" id="UP001147747"/>
    </source>
</evidence>